<proteinExistence type="predicted"/>
<dbReference type="Proteomes" id="UP001259832">
    <property type="component" value="Unassembled WGS sequence"/>
</dbReference>
<dbReference type="AlphaFoldDB" id="A0AAD9FYY4"/>
<name>A0AAD9FYY4_9STRA</name>
<evidence type="ECO:0000313" key="2">
    <source>
        <dbReference type="Proteomes" id="UP001259832"/>
    </source>
</evidence>
<sequence length="119" mass="11910">MRPTRRRALATALRFPGECRCTACSSSRASSSDVPGGGASLVEVGVDDVVGIGVVACDGWSWSCAGGAEDWLASGAGRAAGPVERATVVTVVALCAAEEDAWRPGSTAAACRTRGEGGP</sequence>
<organism evidence="1 2">
    <name type="scientific">Phytophthora citrophthora</name>
    <dbReference type="NCBI Taxonomy" id="4793"/>
    <lineage>
        <taxon>Eukaryota</taxon>
        <taxon>Sar</taxon>
        <taxon>Stramenopiles</taxon>
        <taxon>Oomycota</taxon>
        <taxon>Peronosporomycetes</taxon>
        <taxon>Peronosporales</taxon>
        <taxon>Peronosporaceae</taxon>
        <taxon>Phytophthora</taxon>
    </lineage>
</organism>
<comment type="caution">
    <text evidence="1">The sequence shown here is derived from an EMBL/GenBank/DDBJ whole genome shotgun (WGS) entry which is preliminary data.</text>
</comment>
<protein>
    <submittedName>
        <fullName evidence="1">Uncharacterized protein</fullName>
    </submittedName>
</protein>
<dbReference type="EMBL" id="JASMQC010000062">
    <property type="protein sequence ID" value="KAK1928558.1"/>
    <property type="molecule type" value="Genomic_DNA"/>
</dbReference>
<reference evidence="1" key="1">
    <citation type="submission" date="2023-08" db="EMBL/GenBank/DDBJ databases">
        <title>Reference Genome Resource for the Citrus Pathogen Phytophthora citrophthora.</title>
        <authorList>
            <person name="Moller H."/>
            <person name="Coetzee B."/>
            <person name="Rose L.J."/>
            <person name="Van Niekerk J.M."/>
        </authorList>
    </citation>
    <scope>NUCLEOTIDE SEQUENCE</scope>
    <source>
        <strain evidence="1">STE-U-9442</strain>
    </source>
</reference>
<evidence type="ECO:0000313" key="1">
    <source>
        <dbReference type="EMBL" id="KAK1928558.1"/>
    </source>
</evidence>
<gene>
    <name evidence="1" type="ORF">P3T76_015954</name>
</gene>
<keyword evidence="2" id="KW-1185">Reference proteome</keyword>
<accession>A0AAD9FYY4</accession>